<keyword evidence="3" id="KW-1185">Reference proteome</keyword>
<evidence type="ECO:0000313" key="3">
    <source>
        <dbReference type="Proteomes" id="UP001457282"/>
    </source>
</evidence>
<accession>A0AAW1X942</accession>
<proteinExistence type="predicted"/>
<keyword evidence="1" id="KW-0732">Signal</keyword>
<reference evidence="2 3" key="1">
    <citation type="journal article" date="2023" name="G3 (Bethesda)">
        <title>A chromosome-length genome assembly and annotation of blackberry (Rubus argutus, cv. 'Hillquist').</title>
        <authorList>
            <person name="Bruna T."/>
            <person name="Aryal R."/>
            <person name="Dudchenko O."/>
            <person name="Sargent D.J."/>
            <person name="Mead D."/>
            <person name="Buti M."/>
            <person name="Cavallini A."/>
            <person name="Hytonen T."/>
            <person name="Andres J."/>
            <person name="Pham M."/>
            <person name="Weisz D."/>
            <person name="Mascagni F."/>
            <person name="Usai G."/>
            <person name="Natali L."/>
            <person name="Bassil N."/>
            <person name="Fernandez G.E."/>
            <person name="Lomsadze A."/>
            <person name="Armour M."/>
            <person name="Olukolu B."/>
            <person name="Poorten T."/>
            <person name="Britton C."/>
            <person name="Davik J."/>
            <person name="Ashrafi H."/>
            <person name="Aiden E.L."/>
            <person name="Borodovsky M."/>
            <person name="Worthington M."/>
        </authorList>
    </citation>
    <scope>NUCLEOTIDE SEQUENCE [LARGE SCALE GENOMIC DNA]</scope>
    <source>
        <strain evidence="2">PI 553951</strain>
    </source>
</reference>
<organism evidence="2 3">
    <name type="scientific">Rubus argutus</name>
    <name type="common">Southern blackberry</name>
    <dbReference type="NCBI Taxonomy" id="59490"/>
    <lineage>
        <taxon>Eukaryota</taxon>
        <taxon>Viridiplantae</taxon>
        <taxon>Streptophyta</taxon>
        <taxon>Embryophyta</taxon>
        <taxon>Tracheophyta</taxon>
        <taxon>Spermatophyta</taxon>
        <taxon>Magnoliopsida</taxon>
        <taxon>eudicotyledons</taxon>
        <taxon>Gunneridae</taxon>
        <taxon>Pentapetalae</taxon>
        <taxon>rosids</taxon>
        <taxon>fabids</taxon>
        <taxon>Rosales</taxon>
        <taxon>Rosaceae</taxon>
        <taxon>Rosoideae</taxon>
        <taxon>Rosoideae incertae sedis</taxon>
        <taxon>Rubus</taxon>
    </lineage>
</organism>
<dbReference type="Proteomes" id="UP001457282">
    <property type="component" value="Unassembled WGS sequence"/>
</dbReference>
<gene>
    <name evidence="2" type="ORF">M0R45_020420</name>
</gene>
<dbReference type="AlphaFoldDB" id="A0AAW1X942"/>
<evidence type="ECO:0000313" key="2">
    <source>
        <dbReference type="EMBL" id="KAK9933217.1"/>
    </source>
</evidence>
<feature type="signal peptide" evidence="1">
    <location>
        <begin position="1"/>
        <end position="26"/>
    </location>
</feature>
<evidence type="ECO:0000256" key="1">
    <source>
        <dbReference type="SAM" id="SignalP"/>
    </source>
</evidence>
<dbReference type="GO" id="GO:0046872">
    <property type="term" value="F:metal ion binding"/>
    <property type="evidence" value="ECO:0007669"/>
    <property type="project" value="InterPro"/>
</dbReference>
<name>A0AAW1X942_RUBAR</name>
<comment type="caution">
    <text evidence="2">The sequence shown here is derived from an EMBL/GenBank/DDBJ whole genome shotgun (WGS) entry which is preliminary data.</text>
</comment>
<feature type="chain" id="PRO_5043688201" description="Purple acid phosphatase N-terminal domain-containing protein" evidence="1">
    <location>
        <begin position="27"/>
        <end position="155"/>
    </location>
</feature>
<sequence>MGLFPLATVVALFLLLPLSLFPFVHGEIPTTLDGPFKPVTVPLDTSFRGNAIDLPDTDPRVQRIVDGFEPEQISVSLSATHDSVWISWITGEFQIGDDIEPLDPEDVSSVVVYGRYEYPMTNQSTGYSLVYNQLYESEGLQNYTSELYIMFVSQD</sequence>
<dbReference type="SUPFAM" id="SSF49363">
    <property type="entry name" value="Purple acid phosphatase, N-terminal domain"/>
    <property type="match status" value="1"/>
</dbReference>
<dbReference type="InterPro" id="IPR008963">
    <property type="entry name" value="Purple_acid_Pase-like_N"/>
</dbReference>
<dbReference type="EMBL" id="JBEDUW010000004">
    <property type="protein sequence ID" value="KAK9933217.1"/>
    <property type="molecule type" value="Genomic_DNA"/>
</dbReference>
<protein>
    <recommendedName>
        <fullName evidence="4">Purple acid phosphatase N-terminal domain-containing protein</fullName>
    </recommendedName>
</protein>
<evidence type="ECO:0008006" key="4">
    <source>
        <dbReference type="Google" id="ProtNLM"/>
    </source>
</evidence>
<dbReference type="Gene3D" id="2.60.40.380">
    <property type="entry name" value="Purple acid phosphatase-like, N-terminal"/>
    <property type="match status" value="1"/>
</dbReference>
<dbReference type="GO" id="GO:0003993">
    <property type="term" value="F:acid phosphatase activity"/>
    <property type="evidence" value="ECO:0007669"/>
    <property type="project" value="InterPro"/>
</dbReference>